<feature type="chain" id="PRO_5009513297" description="Big-1 domain-containing protein" evidence="2">
    <location>
        <begin position="28"/>
        <end position="1671"/>
    </location>
</feature>
<evidence type="ECO:0008006" key="5">
    <source>
        <dbReference type="Google" id="ProtNLM"/>
    </source>
</evidence>
<dbReference type="SUPFAM" id="SSF49373">
    <property type="entry name" value="Invasin/intimin cell-adhesion fragments"/>
    <property type="match status" value="1"/>
</dbReference>
<feature type="signal peptide" evidence="2">
    <location>
        <begin position="1"/>
        <end position="27"/>
    </location>
</feature>
<dbReference type="EMBL" id="METE01000003">
    <property type="protein sequence ID" value="OGB85481.1"/>
    <property type="molecule type" value="Genomic_DNA"/>
</dbReference>
<proteinExistence type="predicted"/>
<evidence type="ECO:0000256" key="2">
    <source>
        <dbReference type="SAM" id="SignalP"/>
    </source>
</evidence>
<protein>
    <recommendedName>
        <fullName evidence="5">Big-1 domain-containing protein</fullName>
    </recommendedName>
</protein>
<reference evidence="3 4" key="1">
    <citation type="journal article" date="2016" name="Nat. Commun.">
        <title>Thousands of microbial genomes shed light on interconnected biogeochemical processes in an aquifer system.</title>
        <authorList>
            <person name="Anantharaman K."/>
            <person name="Brown C.T."/>
            <person name="Hug L.A."/>
            <person name="Sharon I."/>
            <person name="Castelle C.J."/>
            <person name="Probst A.J."/>
            <person name="Thomas B.C."/>
            <person name="Singh A."/>
            <person name="Wilkins M.J."/>
            <person name="Karaoz U."/>
            <person name="Brodie E.L."/>
            <person name="Williams K.H."/>
            <person name="Hubbard S.S."/>
            <person name="Banfield J.F."/>
        </authorList>
    </citation>
    <scope>NUCLEOTIDE SEQUENCE [LARGE SCALE GENOMIC DNA]</scope>
</reference>
<sequence>MNRLTRPLTYIVALSLLLSTLPVKVWAQTDATSADESPGSTETTAIPWLINLTTDKRILETPFNKAEPEKSTATVIATVTDRNTGNPVTEVKVFFSSGNVYFPDTTGQVNEKTAWQTTDQNGEARTTYATTDSSFEDIIDLYATTFVDQENLGIPVYSHPFQIVNNNPEIITNSAVENIVAAEEQLTNLTPSTGGEEPRDINDLMNEVAGQDGLKVEMDAKLGASDNSNGEKAVAIQVDLRAAASQTLAEGSTQSPNLGLLRLEFSGAASDQSETAASFQKTQDTVFLSFNRKSDTPDTGAGGNKVLTWGADRSAKNILQLNDRAWGERDLNITVKLISRLPINKELVEKSAIAVEKPESGSALPDYVLAQQTLVFHQSNPDQPQIAMEIQANPDKITDISKKERAEKEKADAIANKKKYDPSKIGINNGAMDVELVDRSGGKSNKIAITGRVLVNNEASQGTIIATVTSSDKIVGTLEGVRSARDGVLGGTATDPILKGQFTFWYVPKLDSKSREITINIEAKAAALLNNKEYDDIPPANVSIIIHQGPNSTSEDEESQRVLIDQVTDGYRTVSVYGDRTQAAFGAITPYRTHTSKGTGMSLAGGGLFSMPTLIEYNTGGAMSSSGTRISDLYDVEAKETCDALKDADERGLLGAESGTADCNNLRLPYDRTISKEYYVPLLVEVTEGEAGSPAQTGAIRGRVNLTNENVKGGTHLLAAEGTNEEYFFGGGYRDEGGIKLADLTAQLGTAGYTNFYYAPGSPENWDKVRKLEPNENGAVDTGHITLSHTYINPKTGRKSDLFLNVDIDVLKDAESVTDVEKREIKLTPLTPLAWDRAAAENFGGLSYTELVDRLKEGNLSSAEKKIIEEQVAWVIQVQVVIPEKDANQEMPKLVALKSYPEGQWLKIPGINNQSDIYKLLEGISSMEDKNIELINPPTDDNDDGWLFKPLPDGSFEPQPLNATLPGEIDQIKDPAGWFSLELTAKGEGAAAFIPAVSPRHTPTTINAWANRGSDAVRGAIIGKTVLSERGGAIQKGDTARPATPKPINNEITDSNLGIKVSLSTEKDLVKPKDKVVIDYTIKIPGGVGVPGGASQFWQDARALYEQNALFRAALVVSPGGLIFRALILGQTQKIKLFHVLMMRLVGDGVAFTQKGDIKRKEDMETIGPLGMIKDSEYSSVYYVANQTGQLTDKSFDTMDPDLVYRGKIYLTKGNSAIDTIGVKTSFARMASIKDANKDILVWDLSWGNLLAFFARGLFGKEVMLGLDIKIGLEGVATNPVQNSPSEETKEVDQPSLPTDGYTAELIIPENAVAINRKGIATVKLTRKGQTTESDPDSVIQVDFEITEGPAIFDNGKKTHTGSAPIGESVSVETKFKTESDKISSGATATIKASYRIEPEGQVKTPAAEIGSKIILFGAAEQGEAPEDNGNNSSSGGESGGWGFDPNKPLLPNNTRQSLDNLNTTLQNSQYLSDSNKNTIRSYITELKNNPDNWQTIVEDLRMEIYRGTKSQRNNSEVKKLWTALGDTTLDLMNQEYRNDPKKSEADRRELDQAIQRAKQGDYDPLIIMSRSGKFGSLYPGYPQAKNAYTDAGVDMLNPTRDYSSNDQALMIGNSRLAQSLSGVTNQVAAFIDELFGNVSGAQADTGAAAPAPRINFWQTIWGKIVSWFNK</sequence>
<keyword evidence="2" id="KW-0732">Signal</keyword>
<dbReference type="InterPro" id="IPR013783">
    <property type="entry name" value="Ig-like_fold"/>
</dbReference>
<dbReference type="InterPro" id="IPR008964">
    <property type="entry name" value="Invasin/intimin_cell_adhesion"/>
</dbReference>
<evidence type="ECO:0000313" key="3">
    <source>
        <dbReference type="EMBL" id="OGB85481.1"/>
    </source>
</evidence>
<gene>
    <name evidence="3" type="ORF">A2994_01440</name>
</gene>
<comment type="caution">
    <text evidence="3">The sequence shown here is derived from an EMBL/GenBank/DDBJ whole genome shotgun (WGS) entry which is preliminary data.</text>
</comment>
<feature type="region of interest" description="Disordered" evidence="1">
    <location>
        <begin position="1423"/>
        <end position="1460"/>
    </location>
</feature>
<organism evidence="3 4">
    <name type="scientific">candidate division Kazan bacterium RIFCSPLOWO2_01_FULL_48_13</name>
    <dbReference type="NCBI Taxonomy" id="1798539"/>
    <lineage>
        <taxon>Bacteria</taxon>
        <taxon>Bacteria division Kazan-3B-28</taxon>
    </lineage>
</organism>
<accession>A0A1F4PP70</accession>
<evidence type="ECO:0000313" key="4">
    <source>
        <dbReference type="Proteomes" id="UP000179010"/>
    </source>
</evidence>
<name>A0A1F4PP70_UNCK3</name>
<evidence type="ECO:0000256" key="1">
    <source>
        <dbReference type="SAM" id="MobiDB-lite"/>
    </source>
</evidence>
<dbReference type="Proteomes" id="UP000179010">
    <property type="component" value="Unassembled WGS sequence"/>
</dbReference>
<dbReference type="STRING" id="1798539.A2994_01440"/>
<dbReference type="Gene3D" id="2.60.40.10">
    <property type="entry name" value="Immunoglobulins"/>
    <property type="match status" value="1"/>
</dbReference>